<name>A0A412XHP0_BACUN</name>
<dbReference type="EMBL" id="QRZC01000008">
    <property type="protein sequence ID" value="RGV42861.1"/>
    <property type="molecule type" value="Genomic_DNA"/>
</dbReference>
<proteinExistence type="predicted"/>
<evidence type="ECO:0000313" key="2">
    <source>
        <dbReference type="EMBL" id="RGV42861.1"/>
    </source>
</evidence>
<evidence type="ECO:0000313" key="3">
    <source>
        <dbReference type="Proteomes" id="UP000285343"/>
    </source>
</evidence>
<dbReference type="AlphaFoldDB" id="A0A412XHP0"/>
<reference evidence="2 3" key="1">
    <citation type="submission" date="2018-08" db="EMBL/GenBank/DDBJ databases">
        <title>A genome reference for cultivated species of the human gut microbiota.</title>
        <authorList>
            <person name="Zou Y."/>
            <person name="Xue W."/>
            <person name="Luo G."/>
        </authorList>
    </citation>
    <scope>NUCLEOTIDE SEQUENCE [LARGE SCALE GENOMIC DNA]</scope>
    <source>
        <strain evidence="2 3">AF14-42</strain>
    </source>
</reference>
<gene>
    <name evidence="2" type="ORF">DWW14_07785</name>
</gene>
<organism evidence="2 3">
    <name type="scientific">Bacteroides uniformis</name>
    <dbReference type="NCBI Taxonomy" id="820"/>
    <lineage>
        <taxon>Bacteria</taxon>
        <taxon>Pseudomonadati</taxon>
        <taxon>Bacteroidota</taxon>
        <taxon>Bacteroidia</taxon>
        <taxon>Bacteroidales</taxon>
        <taxon>Bacteroidaceae</taxon>
        <taxon>Bacteroides</taxon>
    </lineage>
</organism>
<keyword evidence="1" id="KW-0812">Transmembrane</keyword>
<feature type="transmembrane region" description="Helical" evidence="1">
    <location>
        <begin position="37"/>
        <end position="55"/>
    </location>
</feature>
<evidence type="ECO:0000256" key="1">
    <source>
        <dbReference type="SAM" id="Phobius"/>
    </source>
</evidence>
<accession>A0A412XHP0</accession>
<protein>
    <submittedName>
        <fullName evidence="2">Uncharacterized protein</fullName>
    </submittedName>
</protein>
<keyword evidence="1" id="KW-1133">Transmembrane helix</keyword>
<sequence length="68" mass="7802">MLWIIGSYIIRCSIKLTIVAILIIATIIMPISDIGALMLVALLIWLLYEISFYVVKDKLYHSNEQFVT</sequence>
<feature type="transmembrane region" description="Helical" evidence="1">
    <location>
        <begin position="12"/>
        <end position="31"/>
    </location>
</feature>
<comment type="caution">
    <text evidence="2">The sequence shown here is derived from an EMBL/GenBank/DDBJ whole genome shotgun (WGS) entry which is preliminary data.</text>
</comment>
<dbReference type="Proteomes" id="UP000285343">
    <property type="component" value="Unassembled WGS sequence"/>
</dbReference>
<keyword evidence="1" id="KW-0472">Membrane</keyword>